<evidence type="ECO:0000313" key="8">
    <source>
        <dbReference type="Proteomes" id="UP000019116"/>
    </source>
</evidence>
<dbReference type="InterPro" id="IPR023591">
    <property type="entry name" value="Ribosomal_uS2_flav_dom_sf"/>
</dbReference>
<dbReference type="GO" id="GO:0005763">
    <property type="term" value="C:mitochondrial small ribosomal subunit"/>
    <property type="evidence" value="ECO:0000318"/>
    <property type="project" value="GO_Central"/>
</dbReference>
<name>A0A3B6HVQ7_WHEAT</name>
<dbReference type="OrthoDB" id="773813at2759"/>
<evidence type="ECO:0000256" key="2">
    <source>
        <dbReference type="ARBA" id="ARBA00022980"/>
    </source>
</evidence>
<dbReference type="Gramene" id="TraesMAC4A03G02070210.1">
    <property type="protein sequence ID" value="TraesMAC4A03G02070210.1"/>
    <property type="gene ID" value="TraesMAC4A03G02070210"/>
</dbReference>
<evidence type="ECO:0000313" key="7">
    <source>
        <dbReference type="EnsemblPlants" id="TraesCS4A02G152700.1"/>
    </source>
</evidence>
<dbReference type="SMR" id="A0A3B6HVQ7"/>
<dbReference type="Gramene" id="TraesCS4A02G152700.1">
    <property type="protein sequence ID" value="TraesCS4A02G152700.1"/>
    <property type="gene ID" value="TraesCS4A02G152700"/>
</dbReference>
<dbReference type="PROSITE" id="PS00963">
    <property type="entry name" value="RIBOSOMAL_S2_2"/>
    <property type="match status" value="1"/>
</dbReference>
<accession>A0A3B6HVQ7</accession>
<proteinExistence type="inferred from homology"/>
<dbReference type="Gene3D" id="3.40.50.10490">
    <property type="entry name" value="Glucose-6-phosphate isomerase like protein, domain 1"/>
    <property type="match status" value="1"/>
</dbReference>
<dbReference type="NCBIfam" id="TIGR01011">
    <property type="entry name" value="rpsB_bact"/>
    <property type="match status" value="1"/>
</dbReference>
<keyword evidence="8" id="KW-1185">Reference proteome</keyword>
<dbReference type="HAMAP" id="MF_00291_B">
    <property type="entry name" value="Ribosomal_uS2_B"/>
    <property type="match status" value="1"/>
</dbReference>
<keyword evidence="2 6" id="KW-0689">Ribosomal protein</keyword>
<sequence>MTRRYWNINLKEMIEVGVHFGHGIKKWNPKMAPYISAKHKGTHIINLARTGKSFLIVGTKKRATDLVASAAIRAHCHYVNKKWFSDVAILKRKLSTLQRYLGGIKYMTRLPDFVIVLDQQKEYIALRECAILGIPTISLVDTNSDPDLANISIPANDDTMISIRLILTKLVFSICEGRSL</sequence>
<comment type="similarity">
    <text evidence="1 6">Belongs to the universal ribosomal protein uS2 family.</text>
</comment>
<dbReference type="SUPFAM" id="SSF52313">
    <property type="entry name" value="Ribosomal protein S2"/>
    <property type="match status" value="1"/>
</dbReference>
<evidence type="ECO:0000256" key="1">
    <source>
        <dbReference type="ARBA" id="ARBA00006242"/>
    </source>
</evidence>
<dbReference type="Gramene" id="TraesLAC4A03G02024120.1">
    <property type="protein sequence ID" value="TraesLAC4A03G02024120.1"/>
    <property type="gene ID" value="TraesLAC4A03G02024120"/>
</dbReference>
<dbReference type="InterPro" id="IPR001865">
    <property type="entry name" value="Ribosomal_uS2"/>
</dbReference>
<dbReference type="Proteomes" id="UP000019116">
    <property type="component" value="Chromosome 4A"/>
</dbReference>
<dbReference type="PANTHER" id="PTHR12534:SF0">
    <property type="entry name" value="SMALL RIBOSOMAL SUBUNIT PROTEIN US2M"/>
    <property type="match status" value="1"/>
</dbReference>
<evidence type="ECO:0000256" key="6">
    <source>
        <dbReference type="RuleBase" id="RU003631"/>
    </source>
</evidence>
<dbReference type="PaxDb" id="4565-Traes_3AL_34083ABA5.1"/>
<protein>
    <recommendedName>
        <fullName evidence="4">Small ribosomal subunit protein uS2c</fullName>
    </recommendedName>
    <alternativeName>
        <fullName evidence="5">30S ribosomal protein S2, chloroplastic</fullName>
    </alternativeName>
</protein>
<evidence type="ECO:0000256" key="5">
    <source>
        <dbReference type="ARBA" id="ARBA00035546"/>
    </source>
</evidence>
<reference evidence="7" key="2">
    <citation type="submission" date="2018-10" db="UniProtKB">
        <authorList>
            <consortium name="EnsemblPlants"/>
        </authorList>
    </citation>
    <scope>IDENTIFICATION</scope>
</reference>
<dbReference type="STRING" id="4565.A0A3B6HVQ7"/>
<dbReference type="CDD" id="cd01425">
    <property type="entry name" value="RPS2"/>
    <property type="match status" value="1"/>
</dbReference>
<dbReference type="EnsemblPlants" id="TraesCS4A02G152700.1">
    <property type="protein sequence ID" value="TraesCS4A02G152700.1"/>
    <property type="gene ID" value="TraesCS4A02G152700"/>
</dbReference>
<dbReference type="GO" id="GO:0006412">
    <property type="term" value="P:translation"/>
    <property type="evidence" value="ECO:0007669"/>
    <property type="project" value="InterPro"/>
</dbReference>
<dbReference type="AlphaFoldDB" id="A0A3B6HVQ7"/>
<dbReference type="Pfam" id="PF00318">
    <property type="entry name" value="Ribosomal_S2"/>
    <property type="match status" value="2"/>
</dbReference>
<dbReference type="Gramene" id="TraesWEE_scaffold_864191_01G000100.1">
    <property type="protein sequence ID" value="TraesWEE_scaffold_864191_01G000100.1"/>
    <property type="gene ID" value="TraesWEE_scaffold_864191_01G000100"/>
</dbReference>
<dbReference type="InterPro" id="IPR005706">
    <property type="entry name" value="Ribosomal_uS2_bac/mit/plastid"/>
</dbReference>
<dbReference type="OMA" id="PYIFMEK"/>
<dbReference type="InterPro" id="IPR018130">
    <property type="entry name" value="Ribosomal_uS2_CS"/>
</dbReference>
<evidence type="ECO:0000256" key="3">
    <source>
        <dbReference type="ARBA" id="ARBA00023274"/>
    </source>
</evidence>
<reference evidence="7" key="1">
    <citation type="submission" date="2018-08" db="EMBL/GenBank/DDBJ databases">
        <authorList>
            <person name="Rossello M."/>
        </authorList>
    </citation>
    <scope>NUCLEOTIDE SEQUENCE [LARGE SCALE GENOMIC DNA]</scope>
    <source>
        <strain evidence="7">cv. Chinese Spring</strain>
    </source>
</reference>
<dbReference type="PANTHER" id="PTHR12534">
    <property type="entry name" value="30S RIBOSOMAL PROTEIN S2 PROKARYOTIC AND ORGANELLAR"/>
    <property type="match status" value="1"/>
</dbReference>
<dbReference type="Gramene" id="TraesCS4A03G0385400.1">
    <property type="protein sequence ID" value="TraesCS4A03G0385400.1.CDS"/>
    <property type="gene ID" value="TraesCS4A03G0385400"/>
</dbReference>
<evidence type="ECO:0000256" key="4">
    <source>
        <dbReference type="ARBA" id="ARBA00035155"/>
    </source>
</evidence>
<keyword evidence="3 6" id="KW-0687">Ribonucleoprotein</keyword>
<organism evidence="7">
    <name type="scientific">Triticum aestivum</name>
    <name type="common">Wheat</name>
    <dbReference type="NCBI Taxonomy" id="4565"/>
    <lineage>
        <taxon>Eukaryota</taxon>
        <taxon>Viridiplantae</taxon>
        <taxon>Streptophyta</taxon>
        <taxon>Embryophyta</taxon>
        <taxon>Tracheophyta</taxon>
        <taxon>Spermatophyta</taxon>
        <taxon>Magnoliopsida</taxon>
        <taxon>Liliopsida</taxon>
        <taxon>Poales</taxon>
        <taxon>Poaceae</taxon>
        <taxon>BOP clade</taxon>
        <taxon>Pooideae</taxon>
        <taxon>Triticodae</taxon>
        <taxon>Triticeae</taxon>
        <taxon>Triticinae</taxon>
        <taxon>Triticum</taxon>
    </lineage>
</organism>
<dbReference type="PRINTS" id="PR00395">
    <property type="entry name" value="RIBOSOMALS2"/>
</dbReference>
<dbReference type="GO" id="GO:0003735">
    <property type="term" value="F:structural constituent of ribosome"/>
    <property type="evidence" value="ECO:0000318"/>
    <property type="project" value="GO_Central"/>
</dbReference>